<evidence type="ECO:0000256" key="7">
    <source>
        <dbReference type="ARBA" id="ARBA00023242"/>
    </source>
</evidence>
<dbReference type="SMART" id="SM00338">
    <property type="entry name" value="BRLZ"/>
    <property type="match status" value="1"/>
</dbReference>
<protein>
    <recommendedName>
        <fullName evidence="9">BZIP domain-containing protein</fullName>
    </recommendedName>
</protein>
<keyword evidence="4" id="KW-0805">Transcription regulation</keyword>
<gene>
    <name evidence="10" type="ORF">Tsubulata_039033</name>
</gene>
<feature type="region of interest" description="Disordered" evidence="8">
    <location>
        <begin position="98"/>
        <end position="174"/>
    </location>
</feature>
<evidence type="ECO:0000313" key="11">
    <source>
        <dbReference type="Proteomes" id="UP001141552"/>
    </source>
</evidence>
<comment type="subcellular location">
    <subcellularLocation>
        <location evidence="2">Endoplasmic reticulum membrane</location>
        <topology evidence="2">Single-pass membrane protein</topology>
    </subcellularLocation>
    <subcellularLocation>
        <location evidence="1">Nucleus</location>
    </subcellularLocation>
</comment>
<dbReference type="CDD" id="cd14704">
    <property type="entry name" value="bZIP_HY5-like"/>
    <property type="match status" value="1"/>
</dbReference>
<dbReference type="OrthoDB" id="674948at2759"/>
<accession>A0A9Q0J7H1</accession>
<evidence type="ECO:0000256" key="4">
    <source>
        <dbReference type="ARBA" id="ARBA00023015"/>
    </source>
</evidence>
<keyword evidence="11" id="KW-1185">Reference proteome</keyword>
<dbReference type="SUPFAM" id="SSF57959">
    <property type="entry name" value="Leucine zipper domain"/>
    <property type="match status" value="1"/>
</dbReference>
<name>A0A9Q0J7H1_9ROSI</name>
<dbReference type="InterPro" id="IPR046347">
    <property type="entry name" value="bZIP_sf"/>
</dbReference>
<dbReference type="EMBL" id="JAKUCV010005508">
    <property type="protein sequence ID" value="KAJ4830912.1"/>
    <property type="molecule type" value="Genomic_DNA"/>
</dbReference>
<evidence type="ECO:0000259" key="9">
    <source>
        <dbReference type="PROSITE" id="PS50217"/>
    </source>
</evidence>
<keyword evidence="7" id="KW-0539">Nucleus</keyword>
<dbReference type="Proteomes" id="UP001141552">
    <property type="component" value="Unassembled WGS sequence"/>
</dbReference>
<keyword evidence="5" id="KW-0238">DNA-binding</keyword>
<dbReference type="PROSITE" id="PS50217">
    <property type="entry name" value="BZIP"/>
    <property type="match status" value="1"/>
</dbReference>
<evidence type="ECO:0000313" key="10">
    <source>
        <dbReference type="EMBL" id="KAJ4830912.1"/>
    </source>
</evidence>
<dbReference type="PANTHER" id="PTHR47416">
    <property type="entry name" value="BASIC-LEUCINE ZIPPER TRANSCRIPTION FACTOR F-RELATED"/>
    <property type="match status" value="1"/>
</dbReference>
<evidence type="ECO:0000256" key="1">
    <source>
        <dbReference type="ARBA" id="ARBA00004123"/>
    </source>
</evidence>
<dbReference type="Gene3D" id="1.20.5.170">
    <property type="match status" value="1"/>
</dbReference>
<organism evidence="10 11">
    <name type="scientific">Turnera subulata</name>
    <dbReference type="NCBI Taxonomy" id="218843"/>
    <lineage>
        <taxon>Eukaryota</taxon>
        <taxon>Viridiplantae</taxon>
        <taxon>Streptophyta</taxon>
        <taxon>Embryophyta</taxon>
        <taxon>Tracheophyta</taxon>
        <taxon>Spermatophyta</taxon>
        <taxon>Magnoliopsida</taxon>
        <taxon>eudicotyledons</taxon>
        <taxon>Gunneridae</taxon>
        <taxon>Pentapetalae</taxon>
        <taxon>rosids</taxon>
        <taxon>fabids</taxon>
        <taxon>Malpighiales</taxon>
        <taxon>Passifloraceae</taxon>
        <taxon>Turnera</taxon>
    </lineage>
</organism>
<evidence type="ECO:0000256" key="6">
    <source>
        <dbReference type="ARBA" id="ARBA00023163"/>
    </source>
</evidence>
<evidence type="ECO:0000256" key="2">
    <source>
        <dbReference type="ARBA" id="ARBA00004389"/>
    </source>
</evidence>
<dbReference type="AlphaFoldDB" id="A0A9Q0J7H1"/>
<evidence type="ECO:0000256" key="3">
    <source>
        <dbReference type="ARBA" id="ARBA00007163"/>
    </source>
</evidence>
<comment type="similarity">
    <text evidence="3">Belongs to the bZIP family.</text>
</comment>
<dbReference type="GO" id="GO:0005634">
    <property type="term" value="C:nucleus"/>
    <property type="evidence" value="ECO:0007669"/>
    <property type="project" value="UniProtKB-SubCell"/>
</dbReference>
<dbReference type="InterPro" id="IPR004827">
    <property type="entry name" value="bZIP"/>
</dbReference>
<feature type="compositionally biased region" description="Acidic residues" evidence="8">
    <location>
        <begin position="145"/>
        <end position="155"/>
    </location>
</feature>
<sequence length="323" mass="35418">MVLEGDHQFGEEDDVVAQINWDNLLDGLPDCDGIFDSDPSPFIENGSNSSPDSVSSWIGEIENMLMKDDDGGDLNSQLDQQACTEFLAEILADSPVDASGEVVDASTEKDSSDSENCGGGAASPEAEEEEEKEKATVADHGTVAADEDDTEDPDDPVSKKRRRQLRNRDAAVRSRERKKMYVKDLELKSKYLEGECRRLDRLLQCFIAENQALRLTVQKYSAFGVASAKQESAVLLLESLLLGSLLWFLGIMCLFTLPALPQSALLEVPVGNGEKKAPEKVALNGARSRVFRSSLVRSFLNSRRCKASRTKMRTTSVSMTVTA</sequence>
<dbReference type="GO" id="GO:0003677">
    <property type="term" value="F:DNA binding"/>
    <property type="evidence" value="ECO:0007669"/>
    <property type="project" value="UniProtKB-KW"/>
</dbReference>
<feature type="domain" description="BZIP" evidence="9">
    <location>
        <begin position="157"/>
        <end position="220"/>
    </location>
</feature>
<reference evidence="10" key="1">
    <citation type="submission" date="2022-02" db="EMBL/GenBank/DDBJ databases">
        <authorList>
            <person name="Henning P.M."/>
            <person name="McCubbin A.G."/>
            <person name="Shore J.S."/>
        </authorList>
    </citation>
    <scope>NUCLEOTIDE SEQUENCE</scope>
    <source>
        <strain evidence="10">F60SS</strain>
        <tissue evidence="10">Leaves</tissue>
    </source>
</reference>
<dbReference type="Pfam" id="PF00170">
    <property type="entry name" value="bZIP_1"/>
    <property type="match status" value="1"/>
</dbReference>
<reference evidence="10" key="2">
    <citation type="journal article" date="2023" name="Plants (Basel)">
        <title>Annotation of the Turnera subulata (Passifloraceae) Draft Genome Reveals the S-Locus Evolved after the Divergence of Turneroideae from Passifloroideae in a Stepwise Manner.</title>
        <authorList>
            <person name="Henning P.M."/>
            <person name="Roalson E.H."/>
            <person name="Mir W."/>
            <person name="McCubbin A.G."/>
            <person name="Shore J.S."/>
        </authorList>
    </citation>
    <scope>NUCLEOTIDE SEQUENCE</scope>
    <source>
        <strain evidence="10">F60SS</strain>
    </source>
</reference>
<keyword evidence="6" id="KW-0804">Transcription</keyword>
<dbReference type="PROSITE" id="PS00036">
    <property type="entry name" value="BZIP_BASIC"/>
    <property type="match status" value="1"/>
</dbReference>
<dbReference type="PANTHER" id="PTHR47416:SF8">
    <property type="entry name" value="BASIC-LEUCINE ZIPPER TRANSCRIPTION FACTOR E-RELATED"/>
    <property type="match status" value="1"/>
</dbReference>
<comment type="caution">
    <text evidence="10">The sequence shown here is derived from an EMBL/GenBank/DDBJ whole genome shotgun (WGS) entry which is preliminary data.</text>
</comment>
<proteinExistence type="inferred from homology"/>
<dbReference type="GO" id="GO:0005789">
    <property type="term" value="C:endoplasmic reticulum membrane"/>
    <property type="evidence" value="ECO:0007669"/>
    <property type="project" value="UniProtKB-SubCell"/>
</dbReference>
<evidence type="ECO:0000256" key="5">
    <source>
        <dbReference type="ARBA" id="ARBA00023125"/>
    </source>
</evidence>
<evidence type="ECO:0000256" key="8">
    <source>
        <dbReference type="SAM" id="MobiDB-lite"/>
    </source>
</evidence>
<dbReference type="GO" id="GO:0003700">
    <property type="term" value="F:DNA-binding transcription factor activity"/>
    <property type="evidence" value="ECO:0007669"/>
    <property type="project" value="InterPro"/>
</dbReference>